<dbReference type="AlphaFoldDB" id="A0A8J9VJF6"/>
<keyword evidence="1" id="KW-0646">Protease inhibitor</keyword>
<feature type="non-terminal residue" evidence="6">
    <location>
        <position position="500"/>
    </location>
</feature>
<feature type="chain" id="PRO_5035452061" description="TIL domain-containing protein" evidence="4">
    <location>
        <begin position="18"/>
        <end position="500"/>
    </location>
</feature>
<dbReference type="PANTHER" id="PTHR23259">
    <property type="entry name" value="RIDDLE"/>
    <property type="match status" value="1"/>
</dbReference>
<feature type="domain" description="TIL" evidence="5">
    <location>
        <begin position="442"/>
        <end position="500"/>
    </location>
</feature>
<evidence type="ECO:0000259" key="5">
    <source>
        <dbReference type="Pfam" id="PF01826"/>
    </source>
</evidence>
<dbReference type="EMBL" id="OV170224">
    <property type="protein sequence ID" value="CAH0723628.1"/>
    <property type="molecule type" value="Genomic_DNA"/>
</dbReference>
<dbReference type="SUPFAM" id="SSF57567">
    <property type="entry name" value="Serine protease inhibitors"/>
    <property type="match status" value="3"/>
</dbReference>
<sequence>MFVFFILLSSIIVQCLGNTISSVPVTCGLNETYVKCKTTCPPQACNLSYTEYLCDPNPNPKCEPGCDCIKDYFRDDEGNCVYNEDCPYPSSVPIECGLNETFVKCRTICPPQACNLPYTDYLCDPNPNPKCEPGCDCIKDYFRDDEGNCVYNEDCPYPTPPAICGEFEEPITSDSGKGEINPDENCKCIDNYIRDSNGTCVPVDQEPISDGDCKPIIVRAKASARSSSSSSSSSSHASASSSAKSNSVKAPCNSNGRTPCIYDQCTPTCSIPNPSNCPQTSNPCNCASGYILSEEGGQCVKLEECKKYLNCNGDRNATLQECPTESSCKSSCKNPNGFCNDQCDSSGCQCNPLYLLSDEGKCILPNDCPGGNPCSQNETFIYCNAGCPTNYCPKDDSRAIVACSPPYPCPSGCACKANYKRLNSEDNRCILASDCPPVNCTRENEEWNACPPPCFTESCGDINKPPGECYQSSSYCQPQCVCKEGYRRNDNDICVPISNC</sequence>
<dbReference type="Proteomes" id="UP000838878">
    <property type="component" value="Chromosome 4"/>
</dbReference>
<evidence type="ECO:0000313" key="7">
    <source>
        <dbReference type="Proteomes" id="UP000838878"/>
    </source>
</evidence>
<dbReference type="CDD" id="cd19941">
    <property type="entry name" value="TIL"/>
    <property type="match status" value="4"/>
</dbReference>
<feature type="compositionally biased region" description="Low complexity" evidence="3">
    <location>
        <begin position="224"/>
        <end position="250"/>
    </location>
</feature>
<protein>
    <recommendedName>
        <fullName evidence="5">TIL domain-containing protein</fullName>
    </recommendedName>
</protein>
<evidence type="ECO:0000256" key="2">
    <source>
        <dbReference type="ARBA" id="ARBA00023157"/>
    </source>
</evidence>
<dbReference type="OrthoDB" id="5945029at2759"/>
<name>A0A8J9VJF6_9NEOP</name>
<feature type="domain" description="TIL" evidence="5">
    <location>
        <begin position="96"/>
        <end position="155"/>
    </location>
</feature>
<organism evidence="6 7">
    <name type="scientific">Brenthis ino</name>
    <name type="common">lesser marbled fritillary</name>
    <dbReference type="NCBI Taxonomy" id="405034"/>
    <lineage>
        <taxon>Eukaryota</taxon>
        <taxon>Metazoa</taxon>
        <taxon>Ecdysozoa</taxon>
        <taxon>Arthropoda</taxon>
        <taxon>Hexapoda</taxon>
        <taxon>Insecta</taxon>
        <taxon>Pterygota</taxon>
        <taxon>Neoptera</taxon>
        <taxon>Endopterygota</taxon>
        <taxon>Lepidoptera</taxon>
        <taxon>Glossata</taxon>
        <taxon>Ditrysia</taxon>
        <taxon>Papilionoidea</taxon>
        <taxon>Nymphalidae</taxon>
        <taxon>Heliconiinae</taxon>
        <taxon>Argynnini</taxon>
        <taxon>Brenthis</taxon>
    </lineage>
</organism>
<feature type="region of interest" description="Disordered" evidence="3">
    <location>
        <begin position="224"/>
        <end position="252"/>
    </location>
</feature>
<dbReference type="InterPro" id="IPR036084">
    <property type="entry name" value="Ser_inhib-like_sf"/>
</dbReference>
<accession>A0A8J9VJF6</accession>
<feature type="domain" description="TIL" evidence="5">
    <location>
        <begin position="315"/>
        <end position="368"/>
    </location>
</feature>
<dbReference type="Gene3D" id="2.10.25.10">
    <property type="entry name" value="Laminin"/>
    <property type="match status" value="6"/>
</dbReference>
<dbReference type="InterPro" id="IPR002919">
    <property type="entry name" value="TIL_dom"/>
</dbReference>
<evidence type="ECO:0000256" key="4">
    <source>
        <dbReference type="SAM" id="SignalP"/>
    </source>
</evidence>
<dbReference type="PANTHER" id="PTHR23259:SF70">
    <property type="entry name" value="ACCESSORY GLAND PROTEIN ACP62F-RELATED"/>
    <property type="match status" value="1"/>
</dbReference>
<feature type="signal peptide" evidence="4">
    <location>
        <begin position="1"/>
        <end position="17"/>
    </location>
</feature>
<evidence type="ECO:0000256" key="3">
    <source>
        <dbReference type="SAM" id="MobiDB-lite"/>
    </source>
</evidence>
<feature type="domain" description="TIL" evidence="5">
    <location>
        <begin position="27"/>
        <end position="86"/>
    </location>
</feature>
<dbReference type="InterPro" id="IPR051368">
    <property type="entry name" value="SerProtInhib-TIL_Domain"/>
</dbReference>
<keyword evidence="7" id="KW-1185">Reference proteome</keyword>
<reference evidence="6" key="1">
    <citation type="submission" date="2021-12" db="EMBL/GenBank/DDBJ databases">
        <authorList>
            <person name="Martin H S."/>
        </authorList>
    </citation>
    <scope>NUCLEOTIDE SEQUENCE</scope>
</reference>
<evidence type="ECO:0000256" key="1">
    <source>
        <dbReference type="ARBA" id="ARBA00022690"/>
    </source>
</evidence>
<keyword evidence="4" id="KW-0732">Signal</keyword>
<dbReference type="Pfam" id="PF01826">
    <property type="entry name" value="TIL"/>
    <property type="match status" value="4"/>
</dbReference>
<proteinExistence type="predicted"/>
<keyword evidence="2" id="KW-1015">Disulfide bond</keyword>
<dbReference type="GO" id="GO:0030414">
    <property type="term" value="F:peptidase inhibitor activity"/>
    <property type="evidence" value="ECO:0007669"/>
    <property type="project" value="UniProtKB-KW"/>
</dbReference>
<gene>
    <name evidence="6" type="ORF">BINO364_LOCUS9438</name>
</gene>
<evidence type="ECO:0000313" key="6">
    <source>
        <dbReference type="EMBL" id="CAH0723628.1"/>
    </source>
</evidence>